<protein>
    <recommendedName>
        <fullName evidence="3">Non-homologous end joining protein Ku</fullName>
    </recommendedName>
</protein>
<evidence type="ECO:0000259" key="5">
    <source>
        <dbReference type="SMART" id="SM00559"/>
    </source>
</evidence>
<dbReference type="NCBIfam" id="TIGR02772">
    <property type="entry name" value="Ku_bact"/>
    <property type="match status" value="1"/>
</dbReference>
<dbReference type="PIRSF" id="PIRSF006493">
    <property type="entry name" value="Prok_Ku"/>
    <property type="match status" value="1"/>
</dbReference>
<comment type="subunit">
    <text evidence="3">Homodimer. Interacts with LigD.</text>
</comment>
<sequence length="307" mass="33081">MQAIWKGAISFGMVTIPIKVFSATEEKDISFRQVHVADGGRIKYKRVCSIDGEEVPYSDIGKGYEMADGRMVVLEPDDFADLPLSSKKVIDVLEFVPADQVDPLYLGKSYYLAADGGPGAKPYVLLRDALDGSELYALVKVALRSRESLGLLRTVDDVLVLQVMLWPDEIRDKSFAAPPEDVEIRSQEKAMASSYIDTLRGEFDPDQYHDEYREALEKVVEAKAEGVPLPESDEEEGAEGAEVVDLVAALRASVEAAKARRAGGGEPAAAKKAPAKKAAAAKKAPAKKAAAAKKAPAKKTAAKKKAS</sequence>
<dbReference type="GO" id="GO:0006303">
    <property type="term" value="P:double-strand break repair via nonhomologous end joining"/>
    <property type="evidence" value="ECO:0007669"/>
    <property type="project" value="UniProtKB-UniRule"/>
</dbReference>
<keyword evidence="2 3" id="KW-0233">DNA recombination</keyword>
<dbReference type="GO" id="GO:0006310">
    <property type="term" value="P:DNA recombination"/>
    <property type="evidence" value="ECO:0007669"/>
    <property type="project" value="UniProtKB-KW"/>
</dbReference>
<dbReference type="PANTHER" id="PTHR41251">
    <property type="entry name" value="NON-HOMOLOGOUS END JOINING PROTEIN KU"/>
    <property type="match status" value="1"/>
</dbReference>
<organism evidence="6 7">
    <name type="scientific">Kribbella jejuensis</name>
    <dbReference type="NCBI Taxonomy" id="236068"/>
    <lineage>
        <taxon>Bacteria</taxon>
        <taxon>Bacillati</taxon>
        <taxon>Actinomycetota</taxon>
        <taxon>Actinomycetes</taxon>
        <taxon>Propionibacteriales</taxon>
        <taxon>Kribbellaceae</taxon>
        <taxon>Kribbella</taxon>
    </lineage>
</organism>
<feature type="domain" description="Ku" evidence="5">
    <location>
        <begin position="52"/>
        <end position="181"/>
    </location>
</feature>
<dbReference type="FunFam" id="2.40.290.10:FF:000004">
    <property type="entry name" value="Non-homologous end joining protein Ku"/>
    <property type="match status" value="1"/>
</dbReference>
<feature type="compositionally biased region" description="Basic residues" evidence="4">
    <location>
        <begin position="295"/>
        <end position="307"/>
    </location>
</feature>
<dbReference type="PANTHER" id="PTHR41251:SF1">
    <property type="entry name" value="NON-HOMOLOGOUS END JOINING PROTEIN KU"/>
    <property type="match status" value="1"/>
</dbReference>
<dbReference type="InterPro" id="IPR006164">
    <property type="entry name" value="DNA_bd_Ku70/Ku80"/>
</dbReference>
<evidence type="ECO:0000256" key="4">
    <source>
        <dbReference type="SAM" id="MobiDB-lite"/>
    </source>
</evidence>
<name>A0A542E8W8_9ACTN</name>
<comment type="similarity">
    <text evidence="3">Belongs to the prokaryotic Ku family.</text>
</comment>
<feature type="region of interest" description="Disordered" evidence="4">
    <location>
        <begin position="257"/>
        <end position="307"/>
    </location>
</feature>
<proteinExistence type="inferred from homology"/>
<dbReference type="CDD" id="cd00789">
    <property type="entry name" value="KU_like"/>
    <property type="match status" value="1"/>
</dbReference>
<evidence type="ECO:0000313" key="6">
    <source>
        <dbReference type="EMBL" id="TQJ11754.1"/>
    </source>
</evidence>
<dbReference type="InterPro" id="IPR016194">
    <property type="entry name" value="SPOC-like_C_dom_sf"/>
</dbReference>
<feature type="compositionally biased region" description="Low complexity" evidence="4">
    <location>
        <begin position="267"/>
        <end position="294"/>
    </location>
</feature>
<dbReference type="SUPFAM" id="SSF100939">
    <property type="entry name" value="SPOC domain-like"/>
    <property type="match status" value="1"/>
</dbReference>
<dbReference type="OrthoDB" id="9795084at2"/>
<reference evidence="6 7" key="1">
    <citation type="submission" date="2019-06" db="EMBL/GenBank/DDBJ databases">
        <title>Sequencing the genomes of 1000 actinobacteria strains.</title>
        <authorList>
            <person name="Klenk H.-P."/>
        </authorList>
    </citation>
    <scope>NUCLEOTIDE SEQUENCE [LARGE SCALE GENOMIC DNA]</scope>
    <source>
        <strain evidence="6 7">DSM 17305</strain>
    </source>
</reference>
<evidence type="ECO:0000313" key="7">
    <source>
        <dbReference type="Proteomes" id="UP000316298"/>
    </source>
</evidence>
<evidence type="ECO:0000256" key="3">
    <source>
        <dbReference type="HAMAP-Rule" id="MF_01875"/>
    </source>
</evidence>
<comment type="caution">
    <text evidence="6">The sequence shown here is derived from an EMBL/GenBank/DDBJ whole genome shotgun (WGS) entry which is preliminary data.</text>
</comment>
<keyword evidence="3" id="KW-0227">DNA damage</keyword>
<dbReference type="EMBL" id="VFMM01000002">
    <property type="protein sequence ID" value="TQJ11754.1"/>
    <property type="molecule type" value="Genomic_DNA"/>
</dbReference>
<keyword evidence="7" id="KW-1185">Reference proteome</keyword>
<dbReference type="GO" id="GO:0003690">
    <property type="term" value="F:double-stranded DNA binding"/>
    <property type="evidence" value="ECO:0007669"/>
    <property type="project" value="UniProtKB-UniRule"/>
</dbReference>
<keyword evidence="1 3" id="KW-0238">DNA-binding</keyword>
<dbReference type="AlphaFoldDB" id="A0A542E8W8"/>
<evidence type="ECO:0000256" key="2">
    <source>
        <dbReference type="ARBA" id="ARBA00023172"/>
    </source>
</evidence>
<dbReference type="Pfam" id="PF02735">
    <property type="entry name" value="Ku"/>
    <property type="match status" value="1"/>
</dbReference>
<dbReference type="HAMAP" id="MF_01875">
    <property type="entry name" value="Prokaryotic_Ku"/>
    <property type="match status" value="1"/>
</dbReference>
<dbReference type="Gene3D" id="2.40.290.10">
    <property type="match status" value="1"/>
</dbReference>
<keyword evidence="3" id="KW-0234">DNA repair</keyword>
<accession>A0A542E8W8</accession>
<gene>
    <name evidence="3" type="primary">ku</name>
    <name evidence="6" type="ORF">FB475_4677</name>
</gene>
<comment type="function">
    <text evidence="3">With LigD forms a non-homologous end joining (NHEJ) DNA repair enzyme, which repairs dsDNA breaks with reduced fidelity. Binds linear dsDNA with 5'- and 3'- overhangs but not closed circular dsDNA nor ssDNA. Recruits and stimulates the ligase activity of LigD.</text>
</comment>
<dbReference type="SMART" id="SM00559">
    <property type="entry name" value="Ku78"/>
    <property type="match status" value="1"/>
</dbReference>
<dbReference type="InterPro" id="IPR009187">
    <property type="entry name" value="Prok_Ku"/>
</dbReference>
<dbReference type="Proteomes" id="UP000316298">
    <property type="component" value="Unassembled WGS sequence"/>
</dbReference>
<evidence type="ECO:0000256" key="1">
    <source>
        <dbReference type="ARBA" id="ARBA00023125"/>
    </source>
</evidence>